<reference evidence="8 9" key="1">
    <citation type="submission" date="2016-10" db="EMBL/GenBank/DDBJ databases">
        <authorList>
            <person name="de Groot N.N."/>
        </authorList>
    </citation>
    <scope>NUCLEOTIDE SEQUENCE [LARGE SCALE GENOMIC DNA]</scope>
    <source>
        <strain evidence="8 9">DSM 22274</strain>
    </source>
</reference>
<dbReference type="PROSITE" id="PS50850">
    <property type="entry name" value="MFS"/>
    <property type="match status" value="1"/>
</dbReference>
<comment type="subcellular location">
    <subcellularLocation>
        <location evidence="1">Cell membrane</location>
        <topology evidence="1">Multi-pass membrane protein</topology>
    </subcellularLocation>
</comment>
<feature type="transmembrane region" description="Helical" evidence="6">
    <location>
        <begin position="140"/>
        <end position="167"/>
    </location>
</feature>
<evidence type="ECO:0000313" key="9">
    <source>
        <dbReference type="Proteomes" id="UP000182725"/>
    </source>
</evidence>
<feature type="transmembrane region" description="Helical" evidence="6">
    <location>
        <begin position="108"/>
        <end position="128"/>
    </location>
</feature>
<dbReference type="InterPro" id="IPR036259">
    <property type="entry name" value="MFS_trans_sf"/>
</dbReference>
<dbReference type="EMBL" id="FNTV01000002">
    <property type="protein sequence ID" value="SEF12422.1"/>
    <property type="molecule type" value="Genomic_DNA"/>
</dbReference>
<feature type="transmembrane region" description="Helical" evidence="6">
    <location>
        <begin position="215"/>
        <end position="237"/>
    </location>
</feature>
<feature type="transmembrane region" description="Helical" evidence="6">
    <location>
        <begin position="249"/>
        <end position="269"/>
    </location>
</feature>
<evidence type="ECO:0000259" key="7">
    <source>
        <dbReference type="PROSITE" id="PS50850"/>
    </source>
</evidence>
<evidence type="ECO:0000256" key="5">
    <source>
        <dbReference type="ARBA" id="ARBA00023136"/>
    </source>
</evidence>
<keyword evidence="4 6" id="KW-1133">Transmembrane helix</keyword>
<evidence type="ECO:0000256" key="6">
    <source>
        <dbReference type="SAM" id="Phobius"/>
    </source>
</evidence>
<dbReference type="Proteomes" id="UP000182725">
    <property type="component" value="Unassembled WGS sequence"/>
</dbReference>
<evidence type="ECO:0000256" key="2">
    <source>
        <dbReference type="ARBA" id="ARBA00022475"/>
    </source>
</evidence>
<keyword evidence="2" id="KW-1003">Cell membrane</keyword>
<dbReference type="GO" id="GO:0022857">
    <property type="term" value="F:transmembrane transporter activity"/>
    <property type="evidence" value="ECO:0007669"/>
    <property type="project" value="InterPro"/>
</dbReference>
<dbReference type="Pfam" id="PF07690">
    <property type="entry name" value="MFS_1"/>
    <property type="match status" value="1"/>
</dbReference>
<feature type="transmembrane region" description="Helical" evidence="6">
    <location>
        <begin position="85"/>
        <end position="102"/>
    </location>
</feature>
<dbReference type="InterPro" id="IPR050189">
    <property type="entry name" value="MFS_Efflux_Transporters"/>
</dbReference>
<dbReference type="SUPFAM" id="SSF103473">
    <property type="entry name" value="MFS general substrate transporter"/>
    <property type="match status" value="1"/>
</dbReference>
<feature type="transmembrane region" description="Helical" evidence="6">
    <location>
        <begin position="281"/>
        <end position="300"/>
    </location>
</feature>
<feature type="transmembrane region" description="Helical" evidence="6">
    <location>
        <begin position="369"/>
        <end position="387"/>
    </location>
</feature>
<organism evidence="8 9">
    <name type="scientific">Arthrobacter alpinus</name>
    <dbReference type="NCBI Taxonomy" id="656366"/>
    <lineage>
        <taxon>Bacteria</taxon>
        <taxon>Bacillati</taxon>
        <taxon>Actinomycetota</taxon>
        <taxon>Actinomycetes</taxon>
        <taxon>Micrococcales</taxon>
        <taxon>Micrococcaceae</taxon>
        <taxon>Arthrobacter</taxon>
    </lineage>
</organism>
<evidence type="ECO:0000256" key="3">
    <source>
        <dbReference type="ARBA" id="ARBA00022692"/>
    </source>
</evidence>
<sequence>MHARSSTPSEQHSENRWGAVLLVALATFIVVAAEMMPVGLLTPIGVTLAQSEGTIGLSLTITGLVAAATAPFVPVLTSRIDRRTTLVVLMFLVAVANSLTAVSPNFAVMAAARILLGMSMGGVWALAASLAPKLVKPRSVGLGTTIIFSGIAVASVLGVPAGAYIGAAFGWNAAFWVLAAAATMITLAMIVVLPKMPPGAGVPLSSLSAAYRNPGVRVGLAITAFIVTAHFAAYTYVRPALESFAGLNASLIGTMLLIYGILGIIGNFIAGPTAAKTPKAVVTILSLGIAATLALFPSLATSTIAAALLMAAWGLFYGGISVSTQAWTAQAEPAHREAVAALWVSIFNASIALGSFTGGQIYDGAGPNIVFWITAGTATLAFLLAIYPKVGPGK</sequence>
<feature type="transmembrane region" description="Helical" evidence="6">
    <location>
        <begin position="20"/>
        <end position="41"/>
    </location>
</feature>
<feature type="transmembrane region" description="Helical" evidence="6">
    <location>
        <begin position="53"/>
        <end position="73"/>
    </location>
</feature>
<feature type="transmembrane region" description="Helical" evidence="6">
    <location>
        <begin position="339"/>
        <end position="357"/>
    </location>
</feature>
<feature type="transmembrane region" description="Helical" evidence="6">
    <location>
        <begin position="306"/>
        <end position="327"/>
    </location>
</feature>
<accession>A0A1H5PES0</accession>
<dbReference type="PANTHER" id="PTHR43124">
    <property type="entry name" value="PURINE EFFLUX PUMP PBUE"/>
    <property type="match status" value="1"/>
</dbReference>
<protein>
    <submittedName>
        <fullName evidence="8">Predicted arabinose efflux permease, MFS family</fullName>
    </submittedName>
</protein>
<feature type="domain" description="Major facilitator superfamily (MFS) profile" evidence="7">
    <location>
        <begin position="19"/>
        <end position="393"/>
    </location>
</feature>
<dbReference type="CDD" id="cd17324">
    <property type="entry name" value="MFS_NepI_like"/>
    <property type="match status" value="1"/>
</dbReference>
<keyword evidence="3 6" id="KW-0812">Transmembrane</keyword>
<gene>
    <name evidence="8" type="ORF">SAMN04489740_4239</name>
</gene>
<proteinExistence type="predicted"/>
<evidence type="ECO:0000256" key="4">
    <source>
        <dbReference type="ARBA" id="ARBA00022989"/>
    </source>
</evidence>
<dbReference type="InterPro" id="IPR011701">
    <property type="entry name" value="MFS"/>
</dbReference>
<dbReference type="GO" id="GO:0005886">
    <property type="term" value="C:plasma membrane"/>
    <property type="evidence" value="ECO:0007669"/>
    <property type="project" value="UniProtKB-SubCell"/>
</dbReference>
<evidence type="ECO:0000313" key="8">
    <source>
        <dbReference type="EMBL" id="SEF12422.1"/>
    </source>
</evidence>
<evidence type="ECO:0000256" key="1">
    <source>
        <dbReference type="ARBA" id="ARBA00004651"/>
    </source>
</evidence>
<dbReference type="PANTHER" id="PTHR43124:SF3">
    <property type="entry name" value="CHLORAMPHENICOL EFFLUX PUMP RV0191"/>
    <property type="match status" value="1"/>
</dbReference>
<dbReference type="Gene3D" id="1.20.1250.20">
    <property type="entry name" value="MFS general substrate transporter like domains"/>
    <property type="match status" value="1"/>
</dbReference>
<dbReference type="AlphaFoldDB" id="A0A1H5PES0"/>
<feature type="transmembrane region" description="Helical" evidence="6">
    <location>
        <begin position="173"/>
        <end position="194"/>
    </location>
</feature>
<name>A0A1H5PES0_9MICC</name>
<keyword evidence="5 6" id="KW-0472">Membrane</keyword>
<dbReference type="InterPro" id="IPR020846">
    <property type="entry name" value="MFS_dom"/>
</dbReference>